<comment type="caution">
    <text evidence="1">The sequence shown here is derived from an EMBL/GenBank/DDBJ whole genome shotgun (WGS) entry which is preliminary data.</text>
</comment>
<dbReference type="EMBL" id="AVOT02019353">
    <property type="protein sequence ID" value="MBW0506854.1"/>
    <property type="molecule type" value="Genomic_DNA"/>
</dbReference>
<dbReference type="AlphaFoldDB" id="A0A9Q3DP55"/>
<protein>
    <submittedName>
        <fullName evidence="1">Uncharacterized protein</fullName>
    </submittedName>
</protein>
<keyword evidence="2" id="KW-1185">Reference proteome</keyword>
<name>A0A9Q3DP55_9BASI</name>
<organism evidence="1 2">
    <name type="scientific">Austropuccinia psidii MF-1</name>
    <dbReference type="NCBI Taxonomy" id="1389203"/>
    <lineage>
        <taxon>Eukaryota</taxon>
        <taxon>Fungi</taxon>
        <taxon>Dikarya</taxon>
        <taxon>Basidiomycota</taxon>
        <taxon>Pucciniomycotina</taxon>
        <taxon>Pucciniomycetes</taxon>
        <taxon>Pucciniales</taxon>
        <taxon>Sphaerophragmiaceae</taxon>
        <taxon>Austropuccinia</taxon>
    </lineage>
</organism>
<evidence type="ECO:0000313" key="1">
    <source>
        <dbReference type="EMBL" id="MBW0506854.1"/>
    </source>
</evidence>
<reference evidence="1" key="1">
    <citation type="submission" date="2021-03" db="EMBL/GenBank/DDBJ databases">
        <title>Draft genome sequence of rust myrtle Austropuccinia psidii MF-1, a brazilian biotype.</title>
        <authorList>
            <person name="Quecine M.C."/>
            <person name="Pachon D.M.R."/>
            <person name="Bonatelli M.L."/>
            <person name="Correr F.H."/>
            <person name="Franceschini L.M."/>
            <person name="Leite T.F."/>
            <person name="Margarido G.R.A."/>
            <person name="Almeida C.A."/>
            <person name="Ferrarezi J.A."/>
            <person name="Labate C.A."/>
        </authorList>
    </citation>
    <scope>NUCLEOTIDE SEQUENCE</scope>
    <source>
        <strain evidence="1">MF-1</strain>
    </source>
</reference>
<gene>
    <name evidence="1" type="ORF">O181_046569</name>
</gene>
<dbReference type="Proteomes" id="UP000765509">
    <property type="component" value="Unassembled WGS sequence"/>
</dbReference>
<sequence length="101" mass="11365">MLQPRSCTITAWAKVIASSVSETMDEFCIPKPPVPPQAHMDEVKIYLDIISYFEGLKRPSISPMEPISMARQSPSGSNNAEESFNIYSNSDQKFKIFKTSF</sequence>
<accession>A0A9Q3DP55</accession>
<evidence type="ECO:0000313" key="2">
    <source>
        <dbReference type="Proteomes" id="UP000765509"/>
    </source>
</evidence>
<proteinExistence type="predicted"/>